<gene>
    <name evidence="1" type="ORF">CJ240_06095</name>
</gene>
<accession>A0ABX4US13</accession>
<dbReference type="Proteomes" id="UP000243201">
    <property type="component" value="Unassembled WGS sequence"/>
</dbReference>
<dbReference type="EMBL" id="PNGC01000002">
    <property type="protein sequence ID" value="PMB89333.1"/>
    <property type="molecule type" value="Genomic_DNA"/>
</dbReference>
<evidence type="ECO:0000313" key="2">
    <source>
        <dbReference type="Proteomes" id="UP000243201"/>
    </source>
</evidence>
<dbReference type="Gene3D" id="3.40.50.2000">
    <property type="entry name" value="Glycogen Phosphorylase B"/>
    <property type="match status" value="1"/>
</dbReference>
<evidence type="ECO:0008006" key="3">
    <source>
        <dbReference type="Google" id="ProtNLM"/>
    </source>
</evidence>
<dbReference type="RefSeq" id="WP_102184365.1">
    <property type="nucleotide sequence ID" value="NZ_CAUPGC010000003.1"/>
</dbReference>
<keyword evidence="2" id="KW-1185">Reference proteome</keyword>
<proteinExistence type="predicted"/>
<organism evidence="1 2">
    <name type="scientific">Varibaculum cambriense</name>
    <dbReference type="NCBI Taxonomy" id="184870"/>
    <lineage>
        <taxon>Bacteria</taxon>
        <taxon>Bacillati</taxon>
        <taxon>Actinomycetota</taxon>
        <taxon>Actinomycetes</taxon>
        <taxon>Actinomycetales</taxon>
        <taxon>Actinomycetaceae</taxon>
        <taxon>Varibaculum</taxon>
    </lineage>
</organism>
<sequence>MRSNPNILVISFSDIRRDARLLRQLSVVKDFGHVTTLGYGSQPAGSDEHLQIPSNLPSLPQTVPGVLKLALHLHGASEFAAPALRRARELLQGRQFDLVISNDARALPVAFYAAGDSTPVWADLHEWAPEERTHITSWRILVAPYIRYICKKYLPRTSSQTTVAGRIAHLYQENFGVQPQVMRNSCPFQNLLPTETGSEQIRLVHSGGAVPGRALETTIKAVVAAGERFTLDLYLVPANDGGKYLRELKSLAEGSPRIVFHDPVKPAELPKTLNQYDVGVFWIPPFNTNARLTLPNKLFDFVQARLAVAVGPTVEMVDVVKQYNLGIVSAGFTVEQIVESLNTLTTKSIATYKQNVDAAARELSFDKDAEVAKGIIGRLLTTNRL</sequence>
<evidence type="ECO:0000313" key="1">
    <source>
        <dbReference type="EMBL" id="PMB89333.1"/>
    </source>
</evidence>
<name>A0ABX4US13_9ACTO</name>
<comment type="caution">
    <text evidence="1">The sequence shown here is derived from an EMBL/GenBank/DDBJ whole genome shotgun (WGS) entry which is preliminary data.</text>
</comment>
<dbReference type="SUPFAM" id="SSF53756">
    <property type="entry name" value="UDP-Glycosyltransferase/glycogen phosphorylase"/>
    <property type="match status" value="1"/>
</dbReference>
<reference evidence="1 2" key="1">
    <citation type="submission" date="2017-09" db="EMBL/GenBank/DDBJ databases">
        <title>Bacterial strain isolated from the female urinary microbiota.</title>
        <authorList>
            <person name="Thomas-White K."/>
            <person name="Kumar N."/>
            <person name="Forster S."/>
            <person name="Putonti C."/>
            <person name="Lawley T."/>
            <person name="Wolfe A.J."/>
        </authorList>
    </citation>
    <scope>NUCLEOTIDE SEQUENCE [LARGE SCALE GENOMIC DNA]</scope>
    <source>
        <strain evidence="1 2">UMB0744</strain>
    </source>
</reference>
<protein>
    <recommendedName>
        <fullName evidence="3">Glycosyltransferase subfamily 4-like N-terminal domain-containing protein</fullName>
    </recommendedName>
</protein>